<dbReference type="AlphaFoldDB" id="A0A4R6TTQ1"/>
<dbReference type="OrthoDB" id="2872746at2"/>
<gene>
    <name evidence="1" type="ORF">EV213_12410</name>
</gene>
<name>A0A4R6TTQ1_9BACI</name>
<evidence type="ECO:0000313" key="1">
    <source>
        <dbReference type="EMBL" id="TDQ34592.1"/>
    </source>
</evidence>
<keyword evidence="2" id="KW-1185">Reference proteome</keyword>
<comment type="caution">
    <text evidence="1">The sequence shown here is derived from an EMBL/GenBank/DDBJ whole genome shotgun (WGS) entry which is preliminary data.</text>
</comment>
<evidence type="ECO:0000313" key="2">
    <source>
        <dbReference type="Proteomes" id="UP000295632"/>
    </source>
</evidence>
<protein>
    <submittedName>
        <fullName evidence="1">Uncharacterized protein</fullName>
    </submittedName>
</protein>
<organism evidence="1 2">
    <name type="scientific">Aureibacillus halotolerans</name>
    <dbReference type="NCBI Taxonomy" id="1508390"/>
    <lineage>
        <taxon>Bacteria</taxon>
        <taxon>Bacillati</taxon>
        <taxon>Bacillota</taxon>
        <taxon>Bacilli</taxon>
        <taxon>Bacillales</taxon>
        <taxon>Bacillaceae</taxon>
        <taxon>Aureibacillus</taxon>
    </lineage>
</organism>
<dbReference type="RefSeq" id="WP_133582103.1">
    <property type="nucleotide sequence ID" value="NZ_SNYJ01000024.1"/>
</dbReference>
<accession>A0A4R6TTQ1</accession>
<proteinExistence type="predicted"/>
<reference evidence="1 2" key="1">
    <citation type="submission" date="2019-03" db="EMBL/GenBank/DDBJ databases">
        <title>Genomic Encyclopedia of Type Strains, Phase IV (KMG-IV): sequencing the most valuable type-strain genomes for metagenomic binning, comparative biology and taxonomic classification.</title>
        <authorList>
            <person name="Goeker M."/>
        </authorList>
    </citation>
    <scope>NUCLEOTIDE SEQUENCE [LARGE SCALE GENOMIC DNA]</scope>
    <source>
        <strain evidence="1 2">DSM 28697</strain>
    </source>
</reference>
<dbReference type="EMBL" id="SNYJ01000024">
    <property type="protein sequence ID" value="TDQ34592.1"/>
    <property type="molecule type" value="Genomic_DNA"/>
</dbReference>
<sequence>MQRRKWIISSFLLLLLLLQLFPSIRQVEAIVTSFGYAFMFHADKELTFETIEYAPAFGDYIVSYSYNEGNERFSLSLPGDFPFIVNFDSYYGG</sequence>
<dbReference type="Proteomes" id="UP000295632">
    <property type="component" value="Unassembled WGS sequence"/>
</dbReference>